<evidence type="ECO:0000313" key="4">
    <source>
        <dbReference type="EMBL" id="KAH0888110.1"/>
    </source>
</evidence>
<dbReference type="Pfam" id="PF03478">
    <property type="entry name" value="Beta-prop_KIB1-4"/>
    <property type="match status" value="2"/>
</dbReference>
<dbReference type="Pfam" id="PF00026">
    <property type="entry name" value="Asp"/>
    <property type="match status" value="2"/>
</dbReference>
<dbReference type="PROSITE" id="PS00141">
    <property type="entry name" value="ASP_PROTEASE"/>
    <property type="match status" value="2"/>
</dbReference>
<keyword evidence="2" id="KW-0378">Hydrolase</keyword>
<dbReference type="InterPro" id="IPR001461">
    <property type="entry name" value="Aspartic_peptidase_A1"/>
</dbReference>
<accession>A0ABQ8A6E9</accession>
<dbReference type="Gene3D" id="2.40.70.10">
    <property type="entry name" value="Acid Proteases"/>
    <property type="match status" value="6"/>
</dbReference>
<comment type="caution">
    <text evidence="4">The sequence shown here is derived from an EMBL/GenBank/DDBJ whole genome shotgun (WGS) entry which is preliminary data.</text>
</comment>
<proteinExistence type="inferred from homology"/>
<name>A0ABQ8A6E9_BRANA</name>
<reference evidence="4 5" key="1">
    <citation type="submission" date="2021-05" db="EMBL/GenBank/DDBJ databases">
        <title>Genome Assembly of Synthetic Allotetraploid Brassica napus Reveals Homoeologous Exchanges between Subgenomes.</title>
        <authorList>
            <person name="Davis J.T."/>
        </authorList>
    </citation>
    <scope>NUCLEOTIDE SEQUENCE [LARGE SCALE GENOMIC DNA]</scope>
    <source>
        <strain evidence="5">cv. Da-Ae</strain>
        <tissue evidence="4">Seedling</tissue>
    </source>
</reference>
<dbReference type="PANTHER" id="PTHR47966:SF39">
    <property type="entry name" value="EUKARYOTIC ASPARTYL PROTEASE FAMILY PROTEIN"/>
    <property type="match status" value="1"/>
</dbReference>
<evidence type="ECO:0000259" key="3">
    <source>
        <dbReference type="PROSITE" id="PS51767"/>
    </source>
</evidence>
<dbReference type="InterPro" id="IPR005174">
    <property type="entry name" value="KIB1-4_b-propeller"/>
</dbReference>
<keyword evidence="2" id="KW-0064">Aspartyl protease</keyword>
<dbReference type="SUPFAM" id="SSF50630">
    <property type="entry name" value="Acid proteases"/>
    <property type="match status" value="2"/>
</dbReference>
<dbReference type="Proteomes" id="UP000824890">
    <property type="component" value="Unassembled WGS sequence"/>
</dbReference>
<organism evidence="4 5">
    <name type="scientific">Brassica napus</name>
    <name type="common">Rape</name>
    <dbReference type="NCBI Taxonomy" id="3708"/>
    <lineage>
        <taxon>Eukaryota</taxon>
        <taxon>Viridiplantae</taxon>
        <taxon>Streptophyta</taxon>
        <taxon>Embryophyta</taxon>
        <taxon>Tracheophyta</taxon>
        <taxon>Spermatophyta</taxon>
        <taxon>Magnoliopsida</taxon>
        <taxon>eudicotyledons</taxon>
        <taxon>Gunneridae</taxon>
        <taxon>Pentapetalae</taxon>
        <taxon>rosids</taxon>
        <taxon>malvids</taxon>
        <taxon>Brassicales</taxon>
        <taxon>Brassicaceae</taxon>
        <taxon>Brassiceae</taxon>
        <taxon>Brassica</taxon>
    </lineage>
</organism>
<comment type="similarity">
    <text evidence="1 2">Belongs to the peptidase A1 family.</text>
</comment>
<feature type="domain" description="Peptidase A1" evidence="3">
    <location>
        <begin position="867"/>
        <end position="1168"/>
    </location>
</feature>
<dbReference type="EMBL" id="JAGKQM010000013">
    <property type="protein sequence ID" value="KAH0888110.1"/>
    <property type="molecule type" value="Genomic_DNA"/>
</dbReference>
<keyword evidence="5" id="KW-1185">Reference proteome</keyword>
<dbReference type="PRINTS" id="PR00792">
    <property type="entry name" value="PEPSIN"/>
</dbReference>
<dbReference type="PANTHER" id="PTHR47966">
    <property type="entry name" value="BETA-SITE APP-CLEAVING ENZYME, ISOFORM A-RELATED"/>
    <property type="match status" value="1"/>
</dbReference>
<dbReference type="PROSITE" id="PS51767">
    <property type="entry name" value="PEPTIDASE_A1"/>
    <property type="match status" value="2"/>
</dbReference>
<evidence type="ECO:0000256" key="2">
    <source>
        <dbReference type="RuleBase" id="RU000454"/>
    </source>
</evidence>
<protein>
    <recommendedName>
        <fullName evidence="3">Peptidase A1 domain-containing protein</fullName>
    </recommendedName>
</protein>
<feature type="domain" description="Peptidase A1" evidence="3">
    <location>
        <begin position="322"/>
        <end position="606"/>
    </location>
</feature>
<sequence length="1192" mass="136186">MSQIFKGLNLFVHLGAMHPNNLHQTIKTLEKGKDYCLSFDPEEKEDNWLLMQDDHQYNILYILNIFTCEKIDLPSMKSQLRIVETEDDMFLVRLQDNRDVLFWFDEKTKDYVVIWIIQARFLVYSRKGDKYWKRIELFNFNFDMVYKDHRLYLYTSSRDVKVLDFSQLIPRQVFETQVNYDYSRKPEDVFYYDAPLHVCRKIKTENLVVRVTGEVLRVKSIVSCNSDRKKQYFWILVSPLRLPTPSKESMETQYISAAIIITIIYLSSILAHKKLKDHIQVSFRPFNYLMLDGQAIMRIPLKTKTLWNKDDVSLTNDNDNTYFGQIMVGTPGQPFNVLFDTGSFDLWVPSLEWPKPRGKKYRSSASKTYKRDGTKKEIRYGAGSLKGFMSNDAVEIGGLRIKQQAPWDGIFGLSGLSKSTITGARPIWRTMMDEGVVTNKVFSIWLRRYSDSGENGGEIVFGGIDQEHFTGAHTYVDAEGPHNTFKVHSFFVGKIDTKVCSKGCKVLVDSGSTYIRGPPNLIVKINKQIGIAADCSNYDKLSEVISFTIAAKTFTLTPRDYIERKNGKCKSVFPDGTTDLWQLGTPLIRAFHTVWDYQTPGTIKIFKGLNLFVHLGTMHPNNLHQTIKTHEKGKDYCLLFNPKEKEDKLYRIQNLGVNFANSNCLATYGSCPLMQDDHQYNIIYILNIFTCEKIDLNLTLRRLKMICFLIKNENLVVRVTGEVLRVKSIVSYNSDVWYFRIYKLDSSNSEWEKFDSLGEQEAIILDLGITVHANTIQEIDGNSIYFSGNHNNYCDSVLDHFWSEKDILIFNLGTQEIKRPHPTAGLILFLVSRYATGQAMMRIPLKSTKTLWSKDDVTLTNVNDNTYFGQIMVGTPGQPFNVLFDTGSFDLWVPSLKWPKPGSKRYRSSASKTYKPNGKKAEIRYGTGSLKGFMSNDAVEIGGLRIKQQAFIEATEAPGRRIYERPWDGIFGLSGISKSTITGARPVWRTMMDEGLVTKKVFSIWLRRYSDSAEDGGEIVFGGIDQEHFTGAHTYVDAEGPLNKFMMYSFFVGKIDTKVCSKGCKVVVDSGSTYIRGPPNLIVKINKQIGVAADCSNYDKLSEVISFTIAAKTFTLIPRDYIERKNGKCKSVFADAVTDFWQLGTPFIRAFHTVWDYQTPGTVKVGFANSSLSENPPLNENFVDQGRCVFNK</sequence>
<keyword evidence="2" id="KW-0645">Protease</keyword>
<evidence type="ECO:0000313" key="5">
    <source>
        <dbReference type="Proteomes" id="UP000824890"/>
    </source>
</evidence>
<dbReference type="InterPro" id="IPR001969">
    <property type="entry name" value="Aspartic_peptidase_AS"/>
</dbReference>
<dbReference type="InterPro" id="IPR021109">
    <property type="entry name" value="Peptidase_aspartic_dom_sf"/>
</dbReference>
<gene>
    <name evidence="4" type="ORF">HID58_050539</name>
</gene>
<evidence type="ECO:0000256" key="1">
    <source>
        <dbReference type="ARBA" id="ARBA00007447"/>
    </source>
</evidence>
<dbReference type="InterPro" id="IPR033121">
    <property type="entry name" value="PEPTIDASE_A1"/>
</dbReference>